<gene>
    <name evidence="3" type="ORF">M9458_037550</name>
</gene>
<accession>A0ABD0NXD4</accession>
<name>A0ABD0NXD4_CIRMR</name>
<comment type="caution">
    <text evidence="3">The sequence shown here is derived from an EMBL/GenBank/DDBJ whole genome shotgun (WGS) entry which is preliminary data.</text>
</comment>
<proteinExistence type="predicted"/>
<dbReference type="GO" id="GO:0005634">
    <property type="term" value="C:nucleus"/>
    <property type="evidence" value="ECO:0007669"/>
    <property type="project" value="UniProtKB-SubCell"/>
</dbReference>
<sequence>DTFQYTLEASRSLRQKQGEGPMTYLNKGQFYAITLNETSANKRLRHPISK</sequence>
<feature type="domain" description="Grh/CP2 DB" evidence="2">
    <location>
        <begin position="1"/>
        <end position="50"/>
    </location>
</feature>
<evidence type="ECO:0000256" key="1">
    <source>
        <dbReference type="PROSITE-ProRule" id="PRU01313"/>
    </source>
</evidence>
<comment type="subcellular location">
    <subcellularLocation>
        <location evidence="1">Nucleus</location>
    </subcellularLocation>
</comment>
<dbReference type="Pfam" id="PF04516">
    <property type="entry name" value="CP2"/>
    <property type="match status" value="1"/>
</dbReference>
<evidence type="ECO:0000313" key="4">
    <source>
        <dbReference type="Proteomes" id="UP001529510"/>
    </source>
</evidence>
<dbReference type="PANTHER" id="PTHR11037:SF17">
    <property type="entry name" value="GRAINYHEAD-LIKE PROTEIN 2 HOMOLOG"/>
    <property type="match status" value="1"/>
</dbReference>
<feature type="non-terminal residue" evidence="3">
    <location>
        <position position="50"/>
    </location>
</feature>
<feature type="non-terminal residue" evidence="3">
    <location>
        <position position="1"/>
    </location>
</feature>
<evidence type="ECO:0000259" key="2">
    <source>
        <dbReference type="PROSITE" id="PS51968"/>
    </source>
</evidence>
<dbReference type="GO" id="GO:0003677">
    <property type="term" value="F:DNA binding"/>
    <property type="evidence" value="ECO:0007669"/>
    <property type="project" value="UniProtKB-KW"/>
</dbReference>
<dbReference type="InterPro" id="IPR007604">
    <property type="entry name" value="CP2"/>
</dbReference>
<keyword evidence="1" id="KW-0539">Nucleus</keyword>
<evidence type="ECO:0000313" key="3">
    <source>
        <dbReference type="EMBL" id="KAL0165706.1"/>
    </source>
</evidence>
<keyword evidence="4" id="KW-1185">Reference proteome</keyword>
<dbReference type="PANTHER" id="PTHR11037">
    <property type="entry name" value="TRANSCRIPTION FACTOR CP2"/>
    <property type="match status" value="1"/>
</dbReference>
<protein>
    <recommendedName>
        <fullName evidence="2">Grh/CP2 DB domain-containing protein</fullName>
    </recommendedName>
</protein>
<keyword evidence="1" id="KW-0238">DNA-binding</keyword>
<dbReference type="Proteomes" id="UP001529510">
    <property type="component" value="Unassembled WGS sequence"/>
</dbReference>
<dbReference type="InterPro" id="IPR040167">
    <property type="entry name" value="TF_CP2-like"/>
</dbReference>
<organism evidence="3 4">
    <name type="scientific">Cirrhinus mrigala</name>
    <name type="common">Mrigala</name>
    <dbReference type="NCBI Taxonomy" id="683832"/>
    <lineage>
        <taxon>Eukaryota</taxon>
        <taxon>Metazoa</taxon>
        <taxon>Chordata</taxon>
        <taxon>Craniata</taxon>
        <taxon>Vertebrata</taxon>
        <taxon>Euteleostomi</taxon>
        <taxon>Actinopterygii</taxon>
        <taxon>Neopterygii</taxon>
        <taxon>Teleostei</taxon>
        <taxon>Ostariophysi</taxon>
        <taxon>Cypriniformes</taxon>
        <taxon>Cyprinidae</taxon>
        <taxon>Labeoninae</taxon>
        <taxon>Labeonini</taxon>
        <taxon>Cirrhinus</taxon>
    </lineage>
</organism>
<dbReference type="AlphaFoldDB" id="A0ABD0NXD4"/>
<reference evidence="3 4" key="1">
    <citation type="submission" date="2024-05" db="EMBL/GenBank/DDBJ databases">
        <title>Genome sequencing and assembly of Indian major carp, Cirrhinus mrigala (Hamilton, 1822).</title>
        <authorList>
            <person name="Mohindra V."/>
            <person name="Chowdhury L.M."/>
            <person name="Lal K."/>
            <person name="Jena J.K."/>
        </authorList>
    </citation>
    <scope>NUCLEOTIDE SEQUENCE [LARGE SCALE GENOMIC DNA]</scope>
    <source>
        <strain evidence="3">CM1030</strain>
        <tissue evidence="3">Blood</tissue>
    </source>
</reference>
<dbReference type="PROSITE" id="PS51968">
    <property type="entry name" value="GRH_CP2_DB"/>
    <property type="match status" value="1"/>
</dbReference>
<dbReference type="EMBL" id="JAMKFB020000019">
    <property type="protein sequence ID" value="KAL0165706.1"/>
    <property type="molecule type" value="Genomic_DNA"/>
</dbReference>